<proteinExistence type="predicted"/>
<evidence type="ECO:0000313" key="3">
    <source>
        <dbReference type="Proteomes" id="UP000028582"/>
    </source>
</evidence>
<organism evidence="2 3">
    <name type="scientific">Phytophthora nicotianae P1976</name>
    <dbReference type="NCBI Taxonomy" id="1317066"/>
    <lineage>
        <taxon>Eukaryota</taxon>
        <taxon>Sar</taxon>
        <taxon>Stramenopiles</taxon>
        <taxon>Oomycota</taxon>
        <taxon>Peronosporomycetes</taxon>
        <taxon>Peronosporales</taxon>
        <taxon>Peronosporaceae</taxon>
        <taxon>Phytophthora</taxon>
    </lineage>
</organism>
<sequence>MAFQIESNIQESTREEGEKIVKPKTNRKLQIQDTLAEPMRDPI</sequence>
<dbReference type="Proteomes" id="UP000028582">
    <property type="component" value="Unassembled WGS sequence"/>
</dbReference>
<comment type="caution">
    <text evidence="2">The sequence shown here is derived from an EMBL/GenBank/DDBJ whole genome shotgun (WGS) entry which is preliminary data.</text>
</comment>
<evidence type="ECO:0000313" key="2">
    <source>
        <dbReference type="EMBL" id="ETO58757.1"/>
    </source>
</evidence>
<gene>
    <name evidence="2" type="ORF">F444_22861</name>
</gene>
<dbReference type="AlphaFoldDB" id="A0A080YWJ6"/>
<protein>
    <submittedName>
        <fullName evidence="2">Uncharacterized protein</fullName>
    </submittedName>
</protein>
<feature type="compositionally biased region" description="Polar residues" evidence="1">
    <location>
        <begin position="1"/>
        <end position="11"/>
    </location>
</feature>
<evidence type="ECO:0000256" key="1">
    <source>
        <dbReference type="SAM" id="MobiDB-lite"/>
    </source>
</evidence>
<dbReference type="EMBL" id="ANJA01004812">
    <property type="protein sequence ID" value="ETO58757.1"/>
    <property type="molecule type" value="Genomic_DNA"/>
</dbReference>
<feature type="region of interest" description="Disordered" evidence="1">
    <location>
        <begin position="1"/>
        <end position="21"/>
    </location>
</feature>
<feature type="compositionally biased region" description="Basic and acidic residues" evidence="1">
    <location>
        <begin position="12"/>
        <end position="21"/>
    </location>
</feature>
<accession>A0A080YWJ6</accession>
<name>A0A080YWJ6_PHYNI</name>
<reference evidence="2 3" key="1">
    <citation type="submission" date="2013-11" db="EMBL/GenBank/DDBJ databases">
        <title>The Genome Sequence of Phytophthora parasitica P1976.</title>
        <authorList>
            <consortium name="The Broad Institute Genomics Platform"/>
            <person name="Russ C."/>
            <person name="Tyler B."/>
            <person name="Panabieres F."/>
            <person name="Shan W."/>
            <person name="Tripathy S."/>
            <person name="Grunwald N."/>
            <person name="Machado M."/>
            <person name="Johnson C.S."/>
            <person name="Walker B."/>
            <person name="Young S."/>
            <person name="Zeng Q."/>
            <person name="Gargeya S."/>
            <person name="Fitzgerald M."/>
            <person name="Haas B."/>
            <person name="Abouelleil A."/>
            <person name="Allen A.W."/>
            <person name="Alvarado L."/>
            <person name="Arachchi H.M."/>
            <person name="Berlin A.M."/>
            <person name="Chapman S.B."/>
            <person name="Gainer-Dewar J."/>
            <person name="Goldberg J."/>
            <person name="Griggs A."/>
            <person name="Gujja S."/>
            <person name="Hansen M."/>
            <person name="Howarth C."/>
            <person name="Imamovic A."/>
            <person name="Ireland A."/>
            <person name="Larimer J."/>
            <person name="McCowan C."/>
            <person name="Murphy C."/>
            <person name="Pearson M."/>
            <person name="Poon T.W."/>
            <person name="Priest M."/>
            <person name="Roberts A."/>
            <person name="Saif S."/>
            <person name="Shea T."/>
            <person name="Sisk P."/>
            <person name="Sykes S."/>
            <person name="Wortman J."/>
            <person name="Nusbaum C."/>
            <person name="Birren B."/>
        </authorList>
    </citation>
    <scope>NUCLEOTIDE SEQUENCE [LARGE SCALE GENOMIC DNA]</scope>
    <source>
        <strain evidence="2 3">P1976</strain>
    </source>
</reference>